<dbReference type="PANTHER" id="PTHR43420">
    <property type="entry name" value="ACETYLTRANSFERASE"/>
    <property type="match status" value="1"/>
</dbReference>
<keyword evidence="6" id="KW-0687">Ribonucleoprotein</keyword>
<evidence type="ECO:0000313" key="6">
    <source>
        <dbReference type="EMBL" id="ADB95368.1"/>
    </source>
</evidence>
<dbReference type="PROSITE" id="PS51186">
    <property type="entry name" value="GNAT"/>
    <property type="match status" value="1"/>
</dbReference>
<accession>D3EPG8</accession>
<dbReference type="InterPro" id="IPR016181">
    <property type="entry name" value="Acyl_CoA_acyltransferase"/>
</dbReference>
<sequence>MSYESLKLYTPRVNEIDELVSLDKICLGGLWTLDNYERELQSPNSHFLVLSTNSVGAIIGCGCFWRILEEAHITLLMINPSYQSQGLGQLLLYSLLKNAVSSHLEHATLEVRASNKSAIGLYEKFGFKIAGRRKKYYKKTGEDALIFWKSDLNSPVFQQELSSWKKLINKRLINSCYLPPDLICY</sequence>
<dbReference type="STRING" id="1453429.UCYN_06690"/>
<evidence type="ECO:0000313" key="7">
    <source>
        <dbReference type="Proteomes" id="UP000001405"/>
    </source>
</evidence>
<evidence type="ECO:0000256" key="2">
    <source>
        <dbReference type="ARBA" id="ARBA00022490"/>
    </source>
</evidence>
<keyword evidence="4" id="KW-0012">Acyltransferase</keyword>
<protein>
    <submittedName>
        <fullName evidence="6">(SSU ribosomal protein S18P)-alanine acetyltransferase</fullName>
    </submittedName>
</protein>
<keyword evidence="2" id="KW-0963">Cytoplasm</keyword>
<gene>
    <name evidence="6" type="ordered locus">UCYN_06690</name>
</gene>
<dbReference type="Pfam" id="PF00583">
    <property type="entry name" value="Acetyltransf_1"/>
    <property type="match status" value="1"/>
</dbReference>
<dbReference type="EMBL" id="CP001842">
    <property type="protein sequence ID" value="ADB95368.1"/>
    <property type="molecule type" value="Genomic_DNA"/>
</dbReference>
<dbReference type="PANTHER" id="PTHR43420:SF44">
    <property type="entry name" value="ACETYLTRANSFERASE YPEA"/>
    <property type="match status" value="1"/>
</dbReference>
<evidence type="ECO:0000256" key="3">
    <source>
        <dbReference type="ARBA" id="ARBA00022679"/>
    </source>
</evidence>
<dbReference type="Proteomes" id="UP000001405">
    <property type="component" value="Chromosome"/>
</dbReference>
<dbReference type="NCBIfam" id="TIGR01575">
    <property type="entry name" value="rimI"/>
    <property type="match status" value="1"/>
</dbReference>
<name>D3EPG8_ATETH</name>
<evidence type="ECO:0000256" key="1">
    <source>
        <dbReference type="ARBA" id="ARBA00005395"/>
    </source>
</evidence>
<dbReference type="RefSeq" id="WP_012954055.1">
    <property type="nucleotide sequence ID" value="NC_013771.1"/>
</dbReference>
<dbReference type="InterPro" id="IPR050680">
    <property type="entry name" value="YpeA/RimI_acetyltransf"/>
</dbReference>
<dbReference type="PATRIC" id="fig|713887.8.peg.625"/>
<dbReference type="AlphaFoldDB" id="D3EPG8"/>
<organism evidence="7">
    <name type="scientific">Atelocyanobacterium thalassa (isolate ALOHA)</name>
    <dbReference type="NCBI Taxonomy" id="1453429"/>
    <lineage>
        <taxon>Bacteria</taxon>
        <taxon>Bacillati</taxon>
        <taxon>Cyanobacteriota</taxon>
        <taxon>Cyanophyceae</taxon>
        <taxon>Oscillatoriophycideae</taxon>
        <taxon>Chroococcales</taxon>
        <taxon>Aphanothecaceae</taxon>
        <taxon>Candidatus Atelocyanobacterium</taxon>
        <taxon>Candidatus Atelocyanobacterium thalassae</taxon>
    </lineage>
</organism>
<dbReference type="OrthoDB" id="9794566at2"/>
<dbReference type="SUPFAM" id="SSF55729">
    <property type="entry name" value="Acyl-CoA N-acyltransferases (Nat)"/>
    <property type="match status" value="1"/>
</dbReference>
<dbReference type="InterPro" id="IPR000182">
    <property type="entry name" value="GNAT_dom"/>
</dbReference>
<reference evidence="6 7" key="1">
    <citation type="journal article" date="2010" name="Nature">
        <title>Metabolic streamlining in an open-ocean nitrogen-fixing cyanobacterium.</title>
        <authorList>
            <person name="Tripp H.J."/>
            <person name="Bench S.R."/>
            <person name="Turk K.A."/>
            <person name="Foster R.A."/>
            <person name="Desany B.A."/>
            <person name="Niazi F."/>
            <person name="Affourtit J.P."/>
            <person name="Zehr J.P."/>
        </authorList>
    </citation>
    <scope>NUCLEOTIDE SEQUENCE [LARGE SCALE GENOMIC DNA]</scope>
    <source>
        <strain evidence="7">ALOHA</strain>
    </source>
</reference>
<proteinExistence type="inferred from homology"/>
<feature type="domain" description="N-acetyltransferase" evidence="5">
    <location>
        <begin position="6"/>
        <end position="152"/>
    </location>
</feature>
<keyword evidence="3 6" id="KW-0808">Transferase</keyword>
<dbReference type="GO" id="GO:0005840">
    <property type="term" value="C:ribosome"/>
    <property type="evidence" value="ECO:0007669"/>
    <property type="project" value="UniProtKB-KW"/>
</dbReference>
<keyword evidence="7" id="KW-1185">Reference proteome</keyword>
<evidence type="ECO:0000256" key="4">
    <source>
        <dbReference type="ARBA" id="ARBA00023315"/>
    </source>
</evidence>
<dbReference type="HOGENOM" id="CLU_013985_23_1_3"/>
<comment type="similarity">
    <text evidence="1">Belongs to the acetyltransferase family. RimI subfamily.</text>
</comment>
<dbReference type="GO" id="GO:0008080">
    <property type="term" value="F:N-acetyltransferase activity"/>
    <property type="evidence" value="ECO:0007669"/>
    <property type="project" value="InterPro"/>
</dbReference>
<dbReference type="Gene3D" id="3.40.630.30">
    <property type="match status" value="1"/>
</dbReference>
<dbReference type="InterPro" id="IPR006464">
    <property type="entry name" value="AcTrfase_RimI/Ard1"/>
</dbReference>
<dbReference type="KEGG" id="cyu:UCYN_06690"/>
<evidence type="ECO:0000259" key="5">
    <source>
        <dbReference type="PROSITE" id="PS51186"/>
    </source>
</evidence>
<keyword evidence="6" id="KW-0689">Ribosomal protein</keyword>